<comment type="caution">
    <text evidence="2">The sequence shown here is derived from an EMBL/GenBank/DDBJ whole genome shotgun (WGS) entry which is preliminary data.</text>
</comment>
<dbReference type="AlphaFoldDB" id="A0A834C159"/>
<proteinExistence type="predicted"/>
<organism evidence="2 3">
    <name type="scientific">Oryzias melastigma</name>
    <name type="common">Marine medaka</name>
    <dbReference type="NCBI Taxonomy" id="30732"/>
    <lineage>
        <taxon>Eukaryota</taxon>
        <taxon>Metazoa</taxon>
        <taxon>Chordata</taxon>
        <taxon>Craniata</taxon>
        <taxon>Vertebrata</taxon>
        <taxon>Euteleostomi</taxon>
        <taxon>Actinopterygii</taxon>
        <taxon>Neopterygii</taxon>
        <taxon>Teleostei</taxon>
        <taxon>Neoteleostei</taxon>
        <taxon>Acanthomorphata</taxon>
        <taxon>Ovalentaria</taxon>
        <taxon>Atherinomorphae</taxon>
        <taxon>Beloniformes</taxon>
        <taxon>Adrianichthyidae</taxon>
        <taxon>Oryziinae</taxon>
        <taxon>Oryzias</taxon>
    </lineage>
</organism>
<dbReference type="Proteomes" id="UP000646548">
    <property type="component" value="Unassembled WGS sequence"/>
</dbReference>
<evidence type="ECO:0000256" key="1">
    <source>
        <dbReference type="SAM" id="MobiDB-lite"/>
    </source>
</evidence>
<evidence type="ECO:0000313" key="2">
    <source>
        <dbReference type="EMBL" id="KAF6720003.1"/>
    </source>
</evidence>
<feature type="compositionally biased region" description="Polar residues" evidence="1">
    <location>
        <begin position="150"/>
        <end position="166"/>
    </location>
</feature>
<evidence type="ECO:0000313" key="3">
    <source>
        <dbReference type="Proteomes" id="UP000646548"/>
    </source>
</evidence>
<feature type="compositionally biased region" description="Low complexity" evidence="1">
    <location>
        <begin position="133"/>
        <end position="144"/>
    </location>
</feature>
<dbReference type="EMBL" id="WKFB01000540">
    <property type="protein sequence ID" value="KAF6720003.1"/>
    <property type="molecule type" value="Genomic_DNA"/>
</dbReference>
<feature type="region of interest" description="Disordered" evidence="1">
    <location>
        <begin position="126"/>
        <end position="172"/>
    </location>
</feature>
<accession>A0A834C159</accession>
<reference evidence="2" key="1">
    <citation type="journal article" name="BMC Genomics">
        <title>Long-read sequencing and de novo genome assembly of marine medaka (Oryzias melastigma).</title>
        <authorList>
            <person name="Liang P."/>
            <person name="Saqib H.S.A."/>
            <person name="Ni X."/>
            <person name="Shen Y."/>
        </authorList>
    </citation>
    <scope>NUCLEOTIDE SEQUENCE</scope>
    <source>
        <strain evidence="2">Bigg-433</strain>
    </source>
</reference>
<sequence length="194" mass="21356">MDIKICLSYQVMEVLFSPLVSGSPRRAADVGRVWRGSSSRFLQKKLLQLQQTVLDLVLVHRSQSSRMRSAFLIPCLLVGIISCSSPPGAVSLTPKVVPLLIDLTPYYRKDLSPVNPVASPRLLRSAEGEEAGGRAAPSSPSSGGRRSGSDLNSNQQPVLTSVNSWTRGRAARSHTRYKQRRVLFRRFHYSPAAL</sequence>
<protein>
    <submittedName>
        <fullName evidence="2">Uncharacterized protein</fullName>
    </submittedName>
</protein>
<gene>
    <name evidence="2" type="ORF">FQA47_011049</name>
</gene>
<name>A0A834C159_ORYME</name>